<evidence type="ECO:0000256" key="1">
    <source>
        <dbReference type="ARBA" id="ARBA00022723"/>
    </source>
</evidence>
<evidence type="ECO:0000313" key="5">
    <source>
        <dbReference type="EMBL" id="EKX55250.1"/>
    </source>
</evidence>
<dbReference type="Pfam" id="PF01026">
    <property type="entry name" value="TatD_DNase"/>
    <property type="match status" value="1"/>
</dbReference>
<sequence>MDLRSINEALSLIHSIRKKDMKFDCLWANVCRYCLDEEPKDKLMNPCRCATPVHSDCLEKWITLGERSARNLRCEVCQSLIRARLQLAPLHTLFTFKGGRKILVWMVLRLGYRAFIIRRLVHRFRPIMKKWSEKFAARSVKLLDLLACGRDSAFVGLFSWLCLQLLLRDLQWFWRSASRFRKENAVLTFLDEKSMGPEEEQEQEQEQVSLDEPVAARSPVLPSPHLAGTSGVCARDEMRTFLAVRCIALRTWKLASCGTAPAIRSSRSFPRTPMSHWTANEGDSMPDPSLRLWDAHNHLHLTPDSRDLLDLLQPEEDQVCLSLMGTRVSDWSAIADLAAQHASKLVPSFGFHPWYALVCCRVHRDGTERATRWAHERVEEDWKQELRRLLHQHPSACVGEIGLDGQWIPPGLDSVQYEKQKEVFQAQLEIATEMSRPVSLHCVKAYGDMFDMLRFSDELPPAIYMHSFGGKVGMLNSFVKMKKYGDRFYFGFSSFTNLRSPKTSQVIASVPDDKLLLESDLEDAKEVHGALLRMLQVIADAKGWTLDYAAKKTWENAETFYSKT</sequence>
<evidence type="ECO:0000256" key="3">
    <source>
        <dbReference type="ARBA" id="ARBA00022833"/>
    </source>
</evidence>
<dbReference type="KEGG" id="gtt:GUITHDRAFT_99033"/>
<dbReference type="SUPFAM" id="SSF51556">
    <property type="entry name" value="Metallo-dependent hydrolases"/>
    <property type="match status" value="1"/>
</dbReference>
<gene>
    <name evidence="5" type="ORF">GUITHDRAFT_99033</name>
</gene>
<dbReference type="RefSeq" id="XP_005842230.1">
    <property type="nucleotide sequence ID" value="XM_005842173.1"/>
</dbReference>
<dbReference type="PANTHER" id="PTHR47345:SF1">
    <property type="entry name" value="CUT9-INTERACTING PROTEIN SCN1"/>
    <property type="match status" value="1"/>
</dbReference>
<dbReference type="HOGENOM" id="CLU_483539_0_0_1"/>
<keyword evidence="1" id="KW-0479">Metal-binding</keyword>
<dbReference type="GO" id="GO:0008270">
    <property type="term" value="F:zinc ion binding"/>
    <property type="evidence" value="ECO:0007669"/>
    <property type="project" value="UniProtKB-KW"/>
</dbReference>
<dbReference type="SUPFAM" id="SSF57850">
    <property type="entry name" value="RING/U-box"/>
    <property type="match status" value="1"/>
</dbReference>
<dbReference type="STRING" id="905079.L1K457"/>
<name>L1K457_GUITC</name>
<dbReference type="PANTHER" id="PTHR47345">
    <property type="entry name" value="CUT9-INTERACTING PROTEIN SCN1"/>
    <property type="match status" value="1"/>
</dbReference>
<dbReference type="CDD" id="cd01310">
    <property type="entry name" value="TatD_DNAse"/>
    <property type="match status" value="1"/>
</dbReference>
<dbReference type="Gene3D" id="3.30.40.10">
    <property type="entry name" value="Zinc/RING finger domain, C3HC4 (zinc finger)"/>
    <property type="match status" value="1"/>
</dbReference>
<dbReference type="Pfam" id="PF12906">
    <property type="entry name" value="RINGv"/>
    <property type="match status" value="1"/>
</dbReference>
<dbReference type="InterPro" id="IPR053044">
    <property type="entry name" value="Metallo-hydrolase/TatD-type"/>
</dbReference>
<dbReference type="AlphaFoldDB" id="L1K457"/>
<dbReference type="Gene3D" id="3.20.20.140">
    <property type="entry name" value="Metal-dependent hydrolases"/>
    <property type="match status" value="1"/>
</dbReference>
<keyword evidence="3" id="KW-0862">Zinc</keyword>
<accession>L1K457</accession>
<evidence type="ECO:0000259" key="4">
    <source>
        <dbReference type="PROSITE" id="PS51292"/>
    </source>
</evidence>
<dbReference type="InterPro" id="IPR032466">
    <property type="entry name" value="Metal_Hydrolase"/>
</dbReference>
<reference evidence="6" key="3">
    <citation type="submission" date="2015-06" db="UniProtKB">
        <authorList>
            <consortium name="EnsemblProtists"/>
        </authorList>
    </citation>
    <scope>IDENTIFICATION</scope>
</reference>
<evidence type="ECO:0000256" key="2">
    <source>
        <dbReference type="ARBA" id="ARBA00022771"/>
    </source>
</evidence>
<dbReference type="EMBL" id="JH992965">
    <property type="protein sequence ID" value="EKX55250.1"/>
    <property type="molecule type" value="Genomic_DNA"/>
</dbReference>
<reference evidence="5 7" key="1">
    <citation type="journal article" date="2012" name="Nature">
        <title>Algal genomes reveal evolutionary mosaicism and the fate of nucleomorphs.</title>
        <authorList>
            <consortium name="DOE Joint Genome Institute"/>
            <person name="Curtis B.A."/>
            <person name="Tanifuji G."/>
            <person name="Burki F."/>
            <person name="Gruber A."/>
            <person name="Irimia M."/>
            <person name="Maruyama S."/>
            <person name="Arias M.C."/>
            <person name="Ball S.G."/>
            <person name="Gile G.H."/>
            <person name="Hirakawa Y."/>
            <person name="Hopkins J.F."/>
            <person name="Kuo A."/>
            <person name="Rensing S.A."/>
            <person name="Schmutz J."/>
            <person name="Symeonidi A."/>
            <person name="Elias M."/>
            <person name="Eveleigh R.J."/>
            <person name="Herman E.K."/>
            <person name="Klute M.J."/>
            <person name="Nakayama T."/>
            <person name="Obornik M."/>
            <person name="Reyes-Prieto A."/>
            <person name="Armbrust E.V."/>
            <person name="Aves S.J."/>
            <person name="Beiko R.G."/>
            <person name="Coutinho P."/>
            <person name="Dacks J.B."/>
            <person name="Durnford D.G."/>
            <person name="Fast N.M."/>
            <person name="Green B.R."/>
            <person name="Grisdale C.J."/>
            <person name="Hempel F."/>
            <person name="Henrissat B."/>
            <person name="Hoppner M.P."/>
            <person name="Ishida K."/>
            <person name="Kim E."/>
            <person name="Koreny L."/>
            <person name="Kroth P.G."/>
            <person name="Liu Y."/>
            <person name="Malik S.B."/>
            <person name="Maier U.G."/>
            <person name="McRose D."/>
            <person name="Mock T."/>
            <person name="Neilson J.A."/>
            <person name="Onodera N.T."/>
            <person name="Poole A.M."/>
            <person name="Pritham E.J."/>
            <person name="Richards T.A."/>
            <person name="Rocap G."/>
            <person name="Roy S.W."/>
            <person name="Sarai C."/>
            <person name="Schaack S."/>
            <person name="Shirato S."/>
            <person name="Slamovits C.H."/>
            <person name="Spencer D.F."/>
            <person name="Suzuki S."/>
            <person name="Worden A.Z."/>
            <person name="Zauner S."/>
            <person name="Barry K."/>
            <person name="Bell C."/>
            <person name="Bharti A.K."/>
            <person name="Crow J.A."/>
            <person name="Grimwood J."/>
            <person name="Kramer R."/>
            <person name="Lindquist E."/>
            <person name="Lucas S."/>
            <person name="Salamov A."/>
            <person name="McFadden G.I."/>
            <person name="Lane C.E."/>
            <person name="Keeling P.J."/>
            <person name="Gray M.W."/>
            <person name="Grigoriev I.V."/>
            <person name="Archibald J.M."/>
        </authorList>
    </citation>
    <scope>NUCLEOTIDE SEQUENCE</scope>
    <source>
        <strain evidence="5 7">CCMP2712</strain>
    </source>
</reference>
<reference evidence="7" key="2">
    <citation type="submission" date="2012-11" db="EMBL/GenBank/DDBJ databases">
        <authorList>
            <person name="Kuo A."/>
            <person name="Curtis B.A."/>
            <person name="Tanifuji G."/>
            <person name="Burki F."/>
            <person name="Gruber A."/>
            <person name="Irimia M."/>
            <person name="Maruyama S."/>
            <person name="Arias M.C."/>
            <person name="Ball S.G."/>
            <person name="Gile G.H."/>
            <person name="Hirakawa Y."/>
            <person name="Hopkins J.F."/>
            <person name="Rensing S.A."/>
            <person name="Schmutz J."/>
            <person name="Symeonidi A."/>
            <person name="Elias M."/>
            <person name="Eveleigh R.J."/>
            <person name="Herman E.K."/>
            <person name="Klute M.J."/>
            <person name="Nakayama T."/>
            <person name="Obornik M."/>
            <person name="Reyes-Prieto A."/>
            <person name="Armbrust E.V."/>
            <person name="Aves S.J."/>
            <person name="Beiko R.G."/>
            <person name="Coutinho P."/>
            <person name="Dacks J.B."/>
            <person name="Durnford D.G."/>
            <person name="Fast N.M."/>
            <person name="Green B.R."/>
            <person name="Grisdale C."/>
            <person name="Hempe F."/>
            <person name="Henrissat B."/>
            <person name="Hoppner M.P."/>
            <person name="Ishida K.-I."/>
            <person name="Kim E."/>
            <person name="Koreny L."/>
            <person name="Kroth P.G."/>
            <person name="Liu Y."/>
            <person name="Malik S.-B."/>
            <person name="Maier U.G."/>
            <person name="McRose D."/>
            <person name="Mock T."/>
            <person name="Neilson J.A."/>
            <person name="Onodera N.T."/>
            <person name="Poole A.M."/>
            <person name="Pritham E.J."/>
            <person name="Richards T.A."/>
            <person name="Rocap G."/>
            <person name="Roy S.W."/>
            <person name="Sarai C."/>
            <person name="Schaack S."/>
            <person name="Shirato S."/>
            <person name="Slamovits C.H."/>
            <person name="Spencer D.F."/>
            <person name="Suzuki S."/>
            <person name="Worden A.Z."/>
            <person name="Zauner S."/>
            <person name="Barry K."/>
            <person name="Bell C."/>
            <person name="Bharti A.K."/>
            <person name="Crow J.A."/>
            <person name="Grimwood J."/>
            <person name="Kramer R."/>
            <person name="Lindquist E."/>
            <person name="Lucas S."/>
            <person name="Salamov A."/>
            <person name="McFadden G.I."/>
            <person name="Lane C.E."/>
            <person name="Keeling P.J."/>
            <person name="Gray M.W."/>
            <person name="Grigoriev I.V."/>
            <person name="Archibald J.M."/>
        </authorList>
    </citation>
    <scope>NUCLEOTIDE SEQUENCE</scope>
    <source>
        <strain evidence="7">CCMP2712</strain>
    </source>
</reference>
<feature type="domain" description="RING-CH-type" evidence="4">
    <location>
        <begin position="23"/>
        <end position="84"/>
    </location>
</feature>
<proteinExistence type="predicted"/>
<protein>
    <recommendedName>
        <fullName evidence="4">RING-CH-type domain-containing protein</fullName>
    </recommendedName>
</protein>
<dbReference type="InterPro" id="IPR011016">
    <property type="entry name" value="Znf_RING-CH"/>
</dbReference>
<dbReference type="PaxDb" id="55529-EKX55250"/>
<dbReference type="Proteomes" id="UP000011087">
    <property type="component" value="Unassembled WGS sequence"/>
</dbReference>
<dbReference type="OrthoDB" id="413993at2759"/>
<keyword evidence="7" id="KW-1185">Reference proteome</keyword>
<keyword evidence="2" id="KW-0863">Zinc-finger</keyword>
<dbReference type="EnsemblProtists" id="EKX55250">
    <property type="protein sequence ID" value="EKX55250"/>
    <property type="gene ID" value="GUITHDRAFT_99033"/>
</dbReference>
<dbReference type="PROSITE" id="PS51292">
    <property type="entry name" value="ZF_RING_CH"/>
    <property type="match status" value="1"/>
</dbReference>
<dbReference type="SMART" id="SM00744">
    <property type="entry name" value="RINGv"/>
    <property type="match status" value="1"/>
</dbReference>
<evidence type="ECO:0000313" key="7">
    <source>
        <dbReference type="Proteomes" id="UP000011087"/>
    </source>
</evidence>
<organism evidence="5">
    <name type="scientific">Guillardia theta (strain CCMP2712)</name>
    <name type="common">Cryptophyte</name>
    <dbReference type="NCBI Taxonomy" id="905079"/>
    <lineage>
        <taxon>Eukaryota</taxon>
        <taxon>Cryptophyceae</taxon>
        <taxon>Pyrenomonadales</taxon>
        <taxon>Geminigeraceae</taxon>
        <taxon>Guillardia</taxon>
    </lineage>
</organism>
<evidence type="ECO:0000313" key="6">
    <source>
        <dbReference type="EnsemblProtists" id="EKX55250"/>
    </source>
</evidence>
<dbReference type="InterPro" id="IPR013083">
    <property type="entry name" value="Znf_RING/FYVE/PHD"/>
</dbReference>
<dbReference type="GO" id="GO:0016788">
    <property type="term" value="F:hydrolase activity, acting on ester bonds"/>
    <property type="evidence" value="ECO:0007669"/>
    <property type="project" value="InterPro"/>
</dbReference>
<dbReference type="InterPro" id="IPR001130">
    <property type="entry name" value="TatD-like"/>
</dbReference>
<dbReference type="GeneID" id="17311862"/>
<dbReference type="eggNOG" id="KOG3020">
    <property type="taxonomic scope" value="Eukaryota"/>
</dbReference>